<dbReference type="EMBL" id="JABFCT010000013">
    <property type="protein sequence ID" value="KAF5870674.1"/>
    <property type="molecule type" value="Genomic_DNA"/>
</dbReference>
<dbReference type="AlphaFoldDB" id="A0A8H6EFQ1"/>
<gene>
    <name evidence="1" type="ORF">Bfra_009221</name>
</gene>
<sequence length="66" mass="7341">MDKDNVGCLVWPVCAAPHKACVSQEPWCRLLYDIRLSSHPCQCPFHMASCIYGRWLAAVGKGIGFC</sequence>
<protein>
    <submittedName>
        <fullName evidence="1">Uncharacterized protein</fullName>
    </submittedName>
</protein>
<proteinExistence type="predicted"/>
<dbReference type="Proteomes" id="UP000531561">
    <property type="component" value="Unassembled WGS sequence"/>
</dbReference>
<comment type="caution">
    <text evidence="1">The sequence shown here is derived from an EMBL/GenBank/DDBJ whole genome shotgun (WGS) entry which is preliminary data.</text>
</comment>
<keyword evidence="2" id="KW-1185">Reference proteome</keyword>
<organism evidence="1 2">
    <name type="scientific">Botrytis fragariae</name>
    <dbReference type="NCBI Taxonomy" id="1964551"/>
    <lineage>
        <taxon>Eukaryota</taxon>
        <taxon>Fungi</taxon>
        <taxon>Dikarya</taxon>
        <taxon>Ascomycota</taxon>
        <taxon>Pezizomycotina</taxon>
        <taxon>Leotiomycetes</taxon>
        <taxon>Helotiales</taxon>
        <taxon>Sclerotiniaceae</taxon>
        <taxon>Botrytis</taxon>
    </lineage>
</organism>
<accession>A0A8H6EFQ1</accession>
<dbReference type="GeneID" id="59263263"/>
<reference evidence="1 2" key="1">
    <citation type="journal article" date="2020" name="Phytopathology">
        <title>A high-quality genome resource of Botrytis fragariae, a new and rapidly spreading fungal pathogen causing strawberry gray mold in the U.S.A.</title>
        <authorList>
            <person name="Wu Y."/>
            <person name="Saski C.A."/>
            <person name="Schnabel G."/>
            <person name="Xiao S."/>
            <person name="Hu M."/>
        </authorList>
    </citation>
    <scope>NUCLEOTIDE SEQUENCE [LARGE SCALE GENOMIC DNA]</scope>
    <source>
        <strain evidence="1 2">BVB16</strain>
    </source>
</reference>
<evidence type="ECO:0000313" key="1">
    <source>
        <dbReference type="EMBL" id="KAF5870674.1"/>
    </source>
</evidence>
<evidence type="ECO:0000313" key="2">
    <source>
        <dbReference type="Proteomes" id="UP000531561"/>
    </source>
</evidence>
<name>A0A8H6EFQ1_9HELO</name>
<dbReference type="RefSeq" id="XP_037189621.1">
    <property type="nucleotide sequence ID" value="XM_037339571.1"/>
</dbReference>